<evidence type="ECO:0000256" key="2">
    <source>
        <dbReference type="SAM" id="Phobius"/>
    </source>
</evidence>
<feature type="region of interest" description="Disordered" evidence="1">
    <location>
        <begin position="123"/>
        <end position="151"/>
    </location>
</feature>
<comment type="caution">
    <text evidence="3">The sequence shown here is derived from an EMBL/GenBank/DDBJ whole genome shotgun (WGS) entry which is preliminary data.</text>
</comment>
<name>A0A139IAV6_9PEZI</name>
<dbReference type="EMBL" id="LFZO01000177">
    <property type="protein sequence ID" value="KXT11860.1"/>
    <property type="molecule type" value="Genomic_DNA"/>
</dbReference>
<dbReference type="OrthoDB" id="5364245at2759"/>
<accession>A0A139IAV6</accession>
<organism evidence="3 4">
    <name type="scientific">Pseudocercospora musae</name>
    <dbReference type="NCBI Taxonomy" id="113226"/>
    <lineage>
        <taxon>Eukaryota</taxon>
        <taxon>Fungi</taxon>
        <taxon>Dikarya</taxon>
        <taxon>Ascomycota</taxon>
        <taxon>Pezizomycotina</taxon>
        <taxon>Dothideomycetes</taxon>
        <taxon>Dothideomycetidae</taxon>
        <taxon>Mycosphaerellales</taxon>
        <taxon>Mycosphaerellaceae</taxon>
        <taxon>Pseudocercospora</taxon>
    </lineage>
</organism>
<feature type="transmembrane region" description="Helical" evidence="2">
    <location>
        <begin position="65"/>
        <end position="84"/>
    </location>
</feature>
<reference evidence="3 4" key="1">
    <citation type="submission" date="2015-07" db="EMBL/GenBank/DDBJ databases">
        <title>Comparative genomics of the Sigatoka disease complex on banana suggests a link between parallel evolutionary changes in Pseudocercospora fijiensis and Pseudocercospora eumusae and increased virulence on the banana host.</title>
        <authorList>
            <person name="Chang T.-C."/>
            <person name="Salvucci A."/>
            <person name="Crous P.W."/>
            <person name="Stergiopoulos I."/>
        </authorList>
    </citation>
    <scope>NUCLEOTIDE SEQUENCE [LARGE SCALE GENOMIC DNA]</scope>
    <source>
        <strain evidence="3 4">CBS 116634</strain>
    </source>
</reference>
<feature type="transmembrane region" description="Helical" evidence="2">
    <location>
        <begin position="90"/>
        <end position="112"/>
    </location>
</feature>
<sequence>MSSGAENQHKCARSPLHPLFPSIRNSLTITHIKLSPKTQTSRSSSSRSMKVKPTMTFSHPRIEHGLVLMLFLTALFWYILWGILHNGEVTMLVSVLLVIPVFILAIAIDTVAVRWDERRLRTESEGNGSDDLESQLKASVDEKAEGGYGTF</sequence>
<evidence type="ECO:0000313" key="3">
    <source>
        <dbReference type="EMBL" id="KXT11860.1"/>
    </source>
</evidence>
<gene>
    <name evidence="3" type="ORF">AC579_4182</name>
</gene>
<keyword evidence="2" id="KW-0472">Membrane</keyword>
<protein>
    <submittedName>
        <fullName evidence="3">Uncharacterized protein</fullName>
    </submittedName>
</protein>
<proteinExistence type="predicted"/>
<keyword evidence="2" id="KW-0812">Transmembrane</keyword>
<evidence type="ECO:0000256" key="1">
    <source>
        <dbReference type="SAM" id="MobiDB-lite"/>
    </source>
</evidence>
<keyword evidence="4" id="KW-1185">Reference proteome</keyword>
<dbReference type="Proteomes" id="UP000073492">
    <property type="component" value="Unassembled WGS sequence"/>
</dbReference>
<keyword evidence="2" id="KW-1133">Transmembrane helix</keyword>
<evidence type="ECO:0000313" key="4">
    <source>
        <dbReference type="Proteomes" id="UP000073492"/>
    </source>
</evidence>
<dbReference type="AlphaFoldDB" id="A0A139IAV6"/>